<dbReference type="EMBL" id="LAZR01000234">
    <property type="protein sequence ID" value="KKN80254.1"/>
    <property type="molecule type" value="Genomic_DNA"/>
</dbReference>
<dbReference type="AlphaFoldDB" id="A0A0F9TLW5"/>
<accession>A0A0F9TLW5</accession>
<protein>
    <submittedName>
        <fullName evidence="1">Uncharacterized protein</fullName>
    </submittedName>
</protein>
<reference evidence="1" key="1">
    <citation type="journal article" date="2015" name="Nature">
        <title>Complex archaea that bridge the gap between prokaryotes and eukaryotes.</title>
        <authorList>
            <person name="Spang A."/>
            <person name="Saw J.H."/>
            <person name="Jorgensen S.L."/>
            <person name="Zaremba-Niedzwiedzka K."/>
            <person name="Martijn J."/>
            <person name="Lind A.E."/>
            <person name="van Eijk R."/>
            <person name="Schleper C."/>
            <person name="Guy L."/>
            <person name="Ettema T.J."/>
        </authorList>
    </citation>
    <scope>NUCLEOTIDE SEQUENCE</scope>
</reference>
<name>A0A0F9TLW5_9ZZZZ</name>
<comment type="caution">
    <text evidence="1">The sequence shown here is derived from an EMBL/GenBank/DDBJ whole genome shotgun (WGS) entry which is preliminary data.</text>
</comment>
<organism evidence="1">
    <name type="scientific">marine sediment metagenome</name>
    <dbReference type="NCBI Taxonomy" id="412755"/>
    <lineage>
        <taxon>unclassified sequences</taxon>
        <taxon>metagenomes</taxon>
        <taxon>ecological metagenomes</taxon>
    </lineage>
</organism>
<sequence length="129" mass="15129">MGEISQTFTGSPGAEKAVQESDTRFVLGERYESRFKLTEFLLDNGRERYGLWEPPDIRLLGNEFRHVTTVEQESRPDLVSFDFYDTVELWWAIMFVNDVLFPLRDLVAGTPLIIPFREEIDRALQRVRE</sequence>
<gene>
    <name evidence="1" type="ORF">LCGC14_0332230</name>
</gene>
<proteinExistence type="predicted"/>
<evidence type="ECO:0000313" key="1">
    <source>
        <dbReference type="EMBL" id="KKN80254.1"/>
    </source>
</evidence>